<keyword evidence="6" id="KW-1185">Reference proteome</keyword>
<reference evidence="5 6" key="1">
    <citation type="submission" date="2019-07" db="EMBL/GenBank/DDBJ databases">
        <title>Whole genome shotgun sequence of Halolactibacillus alkaliphilus NBRC 103919.</title>
        <authorList>
            <person name="Hosoyama A."/>
            <person name="Uohara A."/>
            <person name="Ohji S."/>
            <person name="Ichikawa N."/>
        </authorList>
    </citation>
    <scope>NUCLEOTIDE SEQUENCE [LARGE SCALE GENOMIC DNA]</scope>
    <source>
        <strain evidence="5 6">NBRC 103919</strain>
    </source>
</reference>
<keyword evidence="3" id="KW-0808">Transferase</keyword>
<dbReference type="EMBL" id="BJYE01000016">
    <property type="protein sequence ID" value="GEN56998.1"/>
    <property type="molecule type" value="Genomic_DNA"/>
</dbReference>
<name>A0A511X224_9BACI</name>
<dbReference type="InterPro" id="IPR022527">
    <property type="entry name" value="Sucrose_phospho"/>
</dbReference>
<proteinExistence type="inferred from homology"/>
<dbReference type="STRING" id="442899.SAMN05720591_11632"/>
<dbReference type="InterPro" id="IPR045857">
    <property type="entry name" value="O16G_dom_2"/>
</dbReference>
<dbReference type="SUPFAM" id="SSF51445">
    <property type="entry name" value="(Trans)glycosidases"/>
    <property type="match status" value="1"/>
</dbReference>
<dbReference type="Gene3D" id="3.90.400.10">
    <property type="entry name" value="Oligo-1,6-glucosidase, Domain 2"/>
    <property type="match status" value="1"/>
</dbReference>
<dbReference type="NCBIfam" id="TIGR03852">
    <property type="entry name" value="sucrose_gtfA"/>
    <property type="match status" value="1"/>
</dbReference>
<accession>A0A511X224</accession>
<protein>
    <submittedName>
        <fullName evidence="5">Sucrose phosphorylase</fullName>
    </submittedName>
</protein>
<comment type="caution">
    <text evidence="5">The sequence shown here is derived from an EMBL/GenBank/DDBJ whole genome shotgun (WGS) entry which is preliminary data.</text>
</comment>
<dbReference type="SMART" id="SM00642">
    <property type="entry name" value="Aamy"/>
    <property type="match status" value="1"/>
</dbReference>
<evidence type="ECO:0000256" key="1">
    <source>
        <dbReference type="ARBA" id="ARBA00008452"/>
    </source>
</evidence>
<organism evidence="5 6">
    <name type="scientific">Halolactibacillus alkaliphilus</name>
    <dbReference type="NCBI Taxonomy" id="442899"/>
    <lineage>
        <taxon>Bacteria</taxon>
        <taxon>Bacillati</taxon>
        <taxon>Bacillota</taxon>
        <taxon>Bacilli</taxon>
        <taxon>Bacillales</taxon>
        <taxon>Bacillaceae</taxon>
        <taxon>Halolactibacillus</taxon>
    </lineage>
</organism>
<evidence type="ECO:0000259" key="4">
    <source>
        <dbReference type="SMART" id="SM00642"/>
    </source>
</evidence>
<keyword evidence="2" id="KW-0328">Glycosyltransferase</keyword>
<comment type="similarity">
    <text evidence="1">Belongs to the glycosyl hydrolase 13 family. Sucrose phosphorylase subfamily.</text>
</comment>
<dbReference type="RefSeq" id="WP_089801947.1">
    <property type="nucleotide sequence ID" value="NZ_BJYE01000016.1"/>
</dbReference>
<evidence type="ECO:0000313" key="5">
    <source>
        <dbReference type="EMBL" id="GEN56998.1"/>
    </source>
</evidence>
<dbReference type="Pfam" id="PF00128">
    <property type="entry name" value="Alpha-amylase"/>
    <property type="match status" value="1"/>
</dbReference>
<dbReference type="InterPro" id="IPR006047">
    <property type="entry name" value="GH13_cat_dom"/>
</dbReference>
<dbReference type="InterPro" id="IPR017853">
    <property type="entry name" value="GH"/>
</dbReference>
<dbReference type="Proteomes" id="UP000321400">
    <property type="component" value="Unassembled WGS sequence"/>
</dbReference>
<dbReference type="PANTHER" id="PTHR38784">
    <property type="entry name" value="SUCROSE PHOSPHORYLASE"/>
    <property type="match status" value="1"/>
</dbReference>
<gene>
    <name evidence="5" type="primary">gtfA</name>
    <name evidence="5" type="ORF">HAL01_14620</name>
</gene>
<sequence length="488" mass="55978">MLNNKVQLITYPNSLGGNLKELNQLLDKHFSDIFTGGVHILPPFPSSGDRGFAPLTYLEIDPNFGDWDDIKAIGEKRDVLLDLMVNHISQQSPYFQDFLKNGRASAYADYFLTLDKIWPDGEPKQADIDKMFLRRPMPYSTFEIEATGETERVWTTFGKTDPSEQIDLDVHSEKVKALFTEFFLNFKKNNVSIVRLDAVGYIIKKLGTSCFFVEPDIYKFLDWIKALADSLDITLLPEVHAHHSIQYKLSDHGFWIYDFILPYRILEAMINGESEALTTYLKDRPANQFTMLDCHDGIPVKPDLDGMIDTKEARTLVDETIARGSNLSLIVSEDHKDADGFDVHQIRCTYYSVLNEDDERYLASRAIQFFAPGIPQVYYVGLLAGINQDERVKETGDGREINRENFSVSDVEKHLEKEIVQRLLDLIRFRNEYPAFDGDFTVLPSREGTVALQWEKDQYICKLHVDLSTGQSEIHYVDELGEEAAYYI</sequence>
<evidence type="ECO:0000256" key="3">
    <source>
        <dbReference type="ARBA" id="ARBA00022679"/>
    </source>
</evidence>
<dbReference type="Gene3D" id="3.20.20.80">
    <property type="entry name" value="Glycosidases"/>
    <property type="match status" value="1"/>
</dbReference>
<evidence type="ECO:0000313" key="6">
    <source>
        <dbReference type="Proteomes" id="UP000321400"/>
    </source>
</evidence>
<evidence type="ECO:0000256" key="2">
    <source>
        <dbReference type="ARBA" id="ARBA00022676"/>
    </source>
</evidence>
<dbReference type="AlphaFoldDB" id="A0A511X224"/>
<dbReference type="GO" id="GO:0005975">
    <property type="term" value="P:carbohydrate metabolic process"/>
    <property type="evidence" value="ECO:0007669"/>
    <property type="project" value="InterPro"/>
</dbReference>
<dbReference type="GO" id="GO:0004645">
    <property type="term" value="F:1,4-alpha-oligoglucan phosphorylase activity"/>
    <property type="evidence" value="ECO:0007669"/>
    <property type="project" value="InterPro"/>
</dbReference>
<feature type="domain" description="Glycosyl hydrolase family 13 catalytic" evidence="4">
    <location>
        <begin position="7"/>
        <end position="430"/>
    </location>
</feature>
<dbReference type="OrthoDB" id="9805159at2"/>
<dbReference type="PANTHER" id="PTHR38784:SF1">
    <property type="entry name" value="SUCROSE PHOSPHORYLASE"/>
    <property type="match status" value="1"/>
</dbReference>